<keyword evidence="2" id="KW-1185">Reference proteome</keyword>
<dbReference type="OrthoDB" id="4525710at2759"/>
<dbReference type="Proteomes" id="UP000054516">
    <property type="component" value="Unassembled WGS sequence"/>
</dbReference>
<name>A0A1S7UJ39_ROSNE</name>
<evidence type="ECO:0000313" key="1">
    <source>
        <dbReference type="EMBL" id="GAP83247.2"/>
    </source>
</evidence>
<gene>
    <name evidence="1" type="ORF">SAMD00023353_0402660</name>
</gene>
<accession>A0A1S7UJ39</accession>
<dbReference type="EMBL" id="DF977449">
    <property type="protein sequence ID" value="GAP83247.2"/>
    <property type="molecule type" value="Genomic_DNA"/>
</dbReference>
<sequence length="74" mass="8255">MRELCGLGISNQWTPPAMFTACIGIAMFGDRFSDQGDQEALAELLRKTESAHARPTTAIRQQLMKAWGWTDPDD</sequence>
<dbReference type="STRING" id="77044.A0A1S7UJ39"/>
<evidence type="ECO:0000313" key="2">
    <source>
        <dbReference type="Proteomes" id="UP000054516"/>
    </source>
</evidence>
<dbReference type="AlphaFoldDB" id="A0A1S7UJ39"/>
<organism evidence="1">
    <name type="scientific">Rosellinia necatrix</name>
    <name type="common">White root-rot fungus</name>
    <dbReference type="NCBI Taxonomy" id="77044"/>
    <lineage>
        <taxon>Eukaryota</taxon>
        <taxon>Fungi</taxon>
        <taxon>Dikarya</taxon>
        <taxon>Ascomycota</taxon>
        <taxon>Pezizomycotina</taxon>
        <taxon>Sordariomycetes</taxon>
        <taxon>Xylariomycetidae</taxon>
        <taxon>Xylariales</taxon>
        <taxon>Xylariaceae</taxon>
        <taxon>Rosellinia</taxon>
    </lineage>
</organism>
<proteinExistence type="predicted"/>
<dbReference type="PROSITE" id="PS51257">
    <property type="entry name" value="PROKAR_LIPOPROTEIN"/>
    <property type="match status" value="1"/>
</dbReference>
<reference evidence="1" key="1">
    <citation type="submission" date="2016-03" db="EMBL/GenBank/DDBJ databases">
        <title>Draft genome sequence of Rosellinia necatrix.</title>
        <authorList>
            <person name="Kanematsu S."/>
        </authorList>
    </citation>
    <scope>NUCLEOTIDE SEQUENCE [LARGE SCALE GENOMIC DNA]</scope>
    <source>
        <strain evidence="1">W97</strain>
    </source>
</reference>
<protein>
    <submittedName>
        <fullName evidence="1">Putative arca-like protein</fullName>
    </submittedName>
</protein>